<evidence type="ECO:0000256" key="1">
    <source>
        <dbReference type="ARBA" id="ARBA00004370"/>
    </source>
</evidence>
<evidence type="ECO:0000256" key="4">
    <source>
        <dbReference type="SAM" id="Phobius"/>
    </source>
</evidence>
<dbReference type="EMBL" id="CYKH01001770">
    <property type="protein sequence ID" value="CUG89778.1"/>
    <property type="molecule type" value="Genomic_DNA"/>
</dbReference>
<proteinExistence type="predicted"/>
<dbReference type="PANTHER" id="PTHR15460">
    <property type="entry name" value="PEROXISOMAL MEMBRANE PROTEIN 4"/>
    <property type="match status" value="1"/>
</dbReference>
<dbReference type="SUPFAM" id="SSF103506">
    <property type="entry name" value="Mitochondrial carrier"/>
    <property type="match status" value="1"/>
</dbReference>
<protein>
    <submittedName>
        <fullName evidence="5">Peroxisomal membrane protein 4, putative</fullName>
    </submittedName>
</protein>
<accession>A0A0S4JK51</accession>
<keyword evidence="2 4" id="KW-0812">Transmembrane</keyword>
<reference evidence="6" key="1">
    <citation type="submission" date="2015-09" db="EMBL/GenBank/DDBJ databases">
        <authorList>
            <consortium name="Pathogen Informatics"/>
        </authorList>
    </citation>
    <scope>NUCLEOTIDE SEQUENCE [LARGE SCALE GENOMIC DNA]</scope>
    <source>
        <strain evidence="6">Lake Konstanz</strain>
    </source>
</reference>
<dbReference type="OMA" id="VMVFLFR"/>
<dbReference type="AlphaFoldDB" id="A0A0S4JK51"/>
<feature type="transmembrane region" description="Helical" evidence="4">
    <location>
        <begin position="110"/>
        <end position="131"/>
    </location>
</feature>
<keyword evidence="3 4" id="KW-0472">Membrane</keyword>
<feature type="transmembrane region" description="Helical" evidence="4">
    <location>
        <begin position="70"/>
        <end position="90"/>
    </location>
</feature>
<dbReference type="InterPro" id="IPR023395">
    <property type="entry name" value="MCP_dom_sf"/>
</dbReference>
<dbReference type="InterPro" id="IPR019531">
    <property type="entry name" value="Pmp4"/>
</dbReference>
<dbReference type="Proteomes" id="UP000051952">
    <property type="component" value="Unassembled WGS sequence"/>
</dbReference>
<comment type="subcellular location">
    <subcellularLocation>
        <location evidence="1">Membrane</location>
    </subcellularLocation>
</comment>
<dbReference type="OrthoDB" id="39659at2759"/>
<dbReference type="PANTHER" id="PTHR15460:SF3">
    <property type="entry name" value="PEROXISOMAL MEMBRANE PROTEIN 4"/>
    <property type="match status" value="1"/>
</dbReference>
<evidence type="ECO:0000256" key="3">
    <source>
        <dbReference type="ARBA" id="ARBA00023136"/>
    </source>
</evidence>
<name>A0A0S4JK51_BODSA</name>
<gene>
    <name evidence="5" type="ORF">BSAL_23365</name>
</gene>
<evidence type="ECO:0000313" key="6">
    <source>
        <dbReference type="Proteomes" id="UP000051952"/>
    </source>
</evidence>
<organism evidence="5 6">
    <name type="scientific">Bodo saltans</name>
    <name type="common">Flagellated protozoan</name>
    <dbReference type="NCBI Taxonomy" id="75058"/>
    <lineage>
        <taxon>Eukaryota</taxon>
        <taxon>Discoba</taxon>
        <taxon>Euglenozoa</taxon>
        <taxon>Kinetoplastea</taxon>
        <taxon>Metakinetoplastina</taxon>
        <taxon>Eubodonida</taxon>
        <taxon>Bodonidae</taxon>
        <taxon>Bodo</taxon>
    </lineage>
</organism>
<sequence>MVLPILSVQEMMQSANYRPILELLKTFRNGVVYGVKIRAPHTLVMSLIWSRGTPLQILEKIVKNSKQHGLNLGFTAVVFKIICMVGARLVKLLGGASTKAVEGAVADTSITAAVPVWLTFLAGSIAGGIFWGETNPINTQVTMYLISRVLSGLLFSAVEKYGVKIPNNGFRALSGAMWGLVLVLFLHRPATLQTSLQQSMAYIYKESAVFSNLWDLVIMNNATTV</sequence>
<dbReference type="GO" id="GO:0005778">
    <property type="term" value="C:peroxisomal membrane"/>
    <property type="evidence" value="ECO:0007669"/>
    <property type="project" value="TreeGrafter"/>
</dbReference>
<keyword evidence="4" id="KW-1133">Transmembrane helix</keyword>
<keyword evidence="6" id="KW-1185">Reference proteome</keyword>
<evidence type="ECO:0000256" key="2">
    <source>
        <dbReference type="ARBA" id="ARBA00022692"/>
    </source>
</evidence>
<evidence type="ECO:0000313" key="5">
    <source>
        <dbReference type="EMBL" id="CUG89778.1"/>
    </source>
</evidence>
<dbReference type="VEuPathDB" id="TriTrypDB:BSAL_23365"/>